<sequence>MKTLPVPPATDGWTCAQNVDPLPSAESAVPIRYSNIAAGAASALMLRPGSACAGCEPEPQGRDLVVRRLRRIVDSNTCRMHQVLPLPSWLRRNEYVLNGARDLHISTPAHEAD</sequence>
<accession>A0A1S8A8I0</accession>
<dbReference type="Proteomes" id="UP000054516">
    <property type="component" value="Unassembled WGS sequence"/>
</dbReference>
<organism evidence="1">
    <name type="scientific">Rosellinia necatrix</name>
    <name type="common">White root-rot fungus</name>
    <dbReference type="NCBI Taxonomy" id="77044"/>
    <lineage>
        <taxon>Eukaryota</taxon>
        <taxon>Fungi</taxon>
        <taxon>Dikarya</taxon>
        <taxon>Ascomycota</taxon>
        <taxon>Pezizomycotina</taxon>
        <taxon>Sordariomycetes</taxon>
        <taxon>Xylariomycetidae</taxon>
        <taxon>Xylariales</taxon>
        <taxon>Xylariaceae</taxon>
        <taxon>Rosellinia</taxon>
    </lineage>
</organism>
<protein>
    <submittedName>
        <fullName evidence="1">Uncharacterized protein</fullName>
    </submittedName>
</protein>
<reference evidence="1" key="1">
    <citation type="submission" date="2016-03" db="EMBL/GenBank/DDBJ databases">
        <title>Draft genome sequence of Rosellinia necatrix.</title>
        <authorList>
            <person name="Kanematsu S."/>
        </authorList>
    </citation>
    <scope>NUCLEOTIDE SEQUENCE [LARGE SCALE GENOMIC DNA]</scope>
    <source>
        <strain evidence="1">W97</strain>
    </source>
</reference>
<dbReference type="EMBL" id="DF977476">
    <property type="protein sequence ID" value="GAW26414.1"/>
    <property type="molecule type" value="Genomic_DNA"/>
</dbReference>
<keyword evidence="2" id="KW-1185">Reference proteome</keyword>
<evidence type="ECO:0000313" key="1">
    <source>
        <dbReference type="EMBL" id="GAW26414.1"/>
    </source>
</evidence>
<gene>
    <name evidence="1" type="ORF">SAMD00023353_3100160</name>
</gene>
<evidence type="ECO:0000313" key="2">
    <source>
        <dbReference type="Proteomes" id="UP000054516"/>
    </source>
</evidence>
<dbReference type="AlphaFoldDB" id="A0A1S8A8I0"/>
<name>A0A1S8A8I0_ROSNE</name>
<proteinExistence type="predicted"/>